<reference evidence="7" key="1">
    <citation type="submission" date="2021-12" db="EMBL/GenBank/DDBJ databases">
        <authorList>
            <person name="Zaccaron A."/>
            <person name="Stergiopoulos I."/>
        </authorList>
    </citation>
    <scope>NUCLEOTIDE SEQUENCE</scope>
    <source>
        <strain evidence="7">Race5_Kim</strain>
    </source>
</reference>
<evidence type="ECO:0000256" key="3">
    <source>
        <dbReference type="ARBA" id="ARBA00022692"/>
    </source>
</evidence>
<dbReference type="GO" id="GO:0022857">
    <property type="term" value="F:transmembrane transporter activity"/>
    <property type="evidence" value="ECO:0007669"/>
    <property type="project" value="UniProtKB-ARBA"/>
</dbReference>
<evidence type="ECO:0000256" key="5">
    <source>
        <dbReference type="ARBA" id="ARBA00023136"/>
    </source>
</evidence>
<dbReference type="GeneID" id="71990745"/>
<dbReference type="GO" id="GO:0016020">
    <property type="term" value="C:membrane"/>
    <property type="evidence" value="ECO:0007669"/>
    <property type="project" value="UniProtKB-SubCell"/>
</dbReference>
<keyword evidence="2" id="KW-0813">Transport</keyword>
<keyword evidence="5 6" id="KW-0472">Membrane</keyword>
<evidence type="ECO:0000313" key="8">
    <source>
        <dbReference type="Proteomes" id="UP000756132"/>
    </source>
</evidence>
<feature type="transmembrane region" description="Helical" evidence="6">
    <location>
        <begin position="62"/>
        <end position="83"/>
    </location>
</feature>
<keyword evidence="8" id="KW-1185">Reference proteome</keyword>
<dbReference type="PANTHER" id="PTHR45649:SF4">
    <property type="entry name" value="TRANSPORTER, PUTATIVE (EUROFUNG)-RELATED"/>
    <property type="match status" value="1"/>
</dbReference>
<feature type="transmembrane region" description="Helical" evidence="6">
    <location>
        <begin position="33"/>
        <end position="56"/>
    </location>
</feature>
<sequence>MSTYVISVGSIAWKRIRGETLPRCRWSLGWAGLPINCFAFVYSCWAMVWVCFPISVPVAAESMNYAIVMFSGVLVIALICYAVQGRHVYQGPVVNVNSDVFDERNF</sequence>
<dbReference type="Proteomes" id="UP000756132">
    <property type="component" value="Chromosome 8"/>
</dbReference>
<keyword evidence="4 6" id="KW-1133">Transmembrane helix</keyword>
<dbReference type="RefSeq" id="XP_047765426.1">
    <property type="nucleotide sequence ID" value="XM_047910015.1"/>
</dbReference>
<keyword evidence="3 6" id="KW-0812">Transmembrane</keyword>
<dbReference type="OrthoDB" id="3257095at2759"/>
<evidence type="ECO:0000313" key="7">
    <source>
        <dbReference type="EMBL" id="UJO21060.1"/>
    </source>
</evidence>
<dbReference type="KEGG" id="ffu:CLAFUR5_10867"/>
<accession>A0A9Q8PEM4</accession>
<organism evidence="7 8">
    <name type="scientific">Passalora fulva</name>
    <name type="common">Tomato leaf mold</name>
    <name type="synonym">Cladosporium fulvum</name>
    <dbReference type="NCBI Taxonomy" id="5499"/>
    <lineage>
        <taxon>Eukaryota</taxon>
        <taxon>Fungi</taxon>
        <taxon>Dikarya</taxon>
        <taxon>Ascomycota</taxon>
        <taxon>Pezizomycotina</taxon>
        <taxon>Dothideomycetes</taxon>
        <taxon>Dothideomycetidae</taxon>
        <taxon>Mycosphaerellales</taxon>
        <taxon>Mycosphaerellaceae</taxon>
        <taxon>Fulvia</taxon>
    </lineage>
</organism>
<dbReference type="PANTHER" id="PTHR45649">
    <property type="entry name" value="AMINO-ACID PERMEASE BAT1"/>
    <property type="match status" value="1"/>
</dbReference>
<protein>
    <submittedName>
        <fullName evidence="7">Uncharacterized protein</fullName>
    </submittedName>
</protein>
<proteinExistence type="predicted"/>
<evidence type="ECO:0000256" key="2">
    <source>
        <dbReference type="ARBA" id="ARBA00022448"/>
    </source>
</evidence>
<name>A0A9Q8PEM4_PASFU</name>
<evidence type="ECO:0000256" key="4">
    <source>
        <dbReference type="ARBA" id="ARBA00022989"/>
    </source>
</evidence>
<gene>
    <name evidence="7" type="ORF">CLAFUR5_10867</name>
</gene>
<evidence type="ECO:0000256" key="1">
    <source>
        <dbReference type="ARBA" id="ARBA00004141"/>
    </source>
</evidence>
<evidence type="ECO:0000256" key="6">
    <source>
        <dbReference type="SAM" id="Phobius"/>
    </source>
</evidence>
<dbReference type="AlphaFoldDB" id="A0A9Q8PEM4"/>
<dbReference type="EMBL" id="CP090170">
    <property type="protein sequence ID" value="UJO21060.1"/>
    <property type="molecule type" value="Genomic_DNA"/>
</dbReference>
<reference evidence="7" key="2">
    <citation type="journal article" date="2022" name="Microb. Genom.">
        <title>A chromosome-scale genome assembly of the tomato pathogen Cladosporium fulvum reveals a compartmentalized genome architecture and the presence of a dispensable chromosome.</title>
        <authorList>
            <person name="Zaccaron A.Z."/>
            <person name="Chen L.H."/>
            <person name="Samaras A."/>
            <person name="Stergiopoulos I."/>
        </authorList>
    </citation>
    <scope>NUCLEOTIDE SEQUENCE</scope>
    <source>
        <strain evidence="7">Race5_Kim</strain>
    </source>
</reference>
<comment type="subcellular location">
    <subcellularLocation>
        <location evidence="1">Membrane</location>
        <topology evidence="1">Multi-pass membrane protein</topology>
    </subcellularLocation>
</comment>